<evidence type="ECO:0000313" key="3">
    <source>
        <dbReference type="EMBL" id="VAW99092.1"/>
    </source>
</evidence>
<proteinExistence type="predicted"/>
<keyword evidence="1" id="KW-0812">Transmembrane</keyword>
<reference evidence="3" key="1">
    <citation type="submission" date="2018-06" db="EMBL/GenBank/DDBJ databases">
        <authorList>
            <person name="Zhirakovskaya E."/>
        </authorList>
    </citation>
    <scope>NUCLEOTIDE SEQUENCE</scope>
</reference>
<organism evidence="3">
    <name type="scientific">hydrothermal vent metagenome</name>
    <dbReference type="NCBI Taxonomy" id="652676"/>
    <lineage>
        <taxon>unclassified sequences</taxon>
        <taxon>metagenomes</taxon>
        <taxon>ecological metagenomes</taxon>
    </lineage>
</organism>
<keyword evidence="1" id="KW-1133">Transmembrane helix</keyword>
<dbReference type="PANTHER" id="PTHR45737">
    <property type="entry name" value="VON WILLEBRAND FACTOR A DOMAIN-CONTAINING PROTEIN 5A"/>
    <property type="match status" value="1"/>
</dbReference>
<dbReference type="Pfam" id="PF13768">
    <property type="entry name" value="VWA_3"/>
    <property type="match status" value="1"/>
</dbReference>
<dbReference type="Gene3D" id="3.40.50.410">
    <property type="entry name" value="von Willebrand factor, type A domain"/>
    <property type="match status" value="1"/>
</dbReference>
<feature type="non-terminal residue" evidence="3">
    <location>
        <position position="1"/>
    </location>
</feature>
<accession>A0A3B1AGH3</accession>
<dbReference type="AlphaFoldDB" id="A0A3B1AGH3"/>
<dbReference type="PROSITE" id="PS50234">
    <property type="entry name" value="VWFA"/>
    <property type="match status" value="1"/>
</dbReference>
<name>A0A3B1AGH3_9ZZZZ</name>
<dbReference type="InterPro" id="IPR036465">
    <property type="entry name" value="vWFA_dom_sf"/>
</dbReference>
<keyword evidence="1" id="KW-0472">Membrane</keyword>
<sequence length="311" mass="34515">YQNKTSAKRFIRNLSADGGTEMAAALNLALESNSRGLNSDRNTIRQVVFLTDGSVGNEEGLFRLIKSKLGDSRLFTVGIGSAPNSYFMTKAARQGRGTFTYIGDVNEVQQKMALLFEKLDSPVLKNIHIDFNTAGALEIWPEKQPDLYKGEPIIVVAKSTEQISRVKVSADLANRKWQMDLKVTQTESNNDISVLWARQKINHLMDKLHDGENKETVKQQIVKVALKHHLVSKFTSLVAVDVTPSRPLHEAMNKHMLKTNLPKGMIHKKVFGNLPQTATASELNLLIGFILLLIAIAILGYQALANNNKAI</sequence>
<evidence type="ECO:0000256" key="1">
    <source>
        <dbReference type="SAM" id="Phobius"/>
    </source>
</evidence>
<dbReference type="SUPFAM" id="SSF53300">
    <property type="entry name" value="vWA-like"/>
    <property type="match status" value="1"/>
</dbReference>
<feature type="transmembrane region" description="Helical" evidence="1">
    <location>
        <begin position="283"/>
        <end position="304"/>
    </location>
</feature>
<dbReference type="EMBL" id="UOFT01000075">
    <property type="protein sequence ID" value="VAW99092.1"/>
    <property type="molecule type" value="Genomic_DNA"/>
</dbReference>
<dbReference type="InterPro" id="IPR002035">
    <property type="entry name" value="VWF_A"/>
</dbReference>
<dbReference type="PANTHER" id="PTHR45737:SF6">
    <property type="entry name" value="VON WILLEBRAND FACTOR A DOMAIN-CONTAINING PROTEIN 5A"/>
    <property type="match status" value="1"/>
</dbReference>
<evidence type="ECO:0000259" key="2">
    <source>
        <dbReference type="PROSITE" id="PS50234"/>
    </source>
</evidence>
<feature type="domain" description="VWFA" evidence="2">
    <location>
        <begin position="1"/>
        <end position="119"/>
    </location>
</feature>
<protein>
    <submittedName>
        <fullName evidence="3">Inter-alpha-trypsin inhibitor domain protein</fullName>
    </submittedName>
</protein>
<gene>
    <name evidence="3" type="ORF">MNBD_GAMMA23-2376</name>
</gene>